<evidence type="ECO:0000313" key="3">
    <source>
        <dbReference type="Proteomes" id="UP000269097"/>
    </source>
</evidence>
<keyword evidence="3" id="KW-1185">Reference proteome</keyword>
<organism evidence="2 3">
    <name type="scientific">Cohnella candidum</name>
    <dbReference type="NCBI Taxonomy" id="2674991"/>
    <lineage>
        <taxon>Bacteria</taxon>
        <taxon>Bacillati</taxon>
        <taxon>Bacillota</taxon>
        <taxon>Bacilli</taxon>
        <taxon>Bacillales</taxon>
        <taxon>Paenibacillaceae</taxon>
        <taxon>Cohnella</taxon>
    </lineage>
</organism>
<accession>A0A3G3JY69</accession>
<dbReference type="SUPFAM" id="SSF109604">
    <property type="entry name" value="HD-domain/PDEase-like"/>
    <property type="match status" value="1"/>
</dbReference>
<evidence type="ECO:0000313" key="2">
    <source>
        <dbReference type="EMBL" id="AYQ73198.1"/>
    </source>
</evidence>
<dbReference type="InterPro" id="IPR006675">
    <property type="entry name" value="HDIG_dom"/>
</dbReference>
<dbReference type="InterPro" id="IPR003607">
    <property type="entry name" value="HD/PDEase_dom"/>
</dbReference>
<dbReference type="KEGG" id="coh:EAV92_11840"/>
<sequence length="278" mass="30845">MKISAIDRAVARTEELFQIIRLKGQIPIMEIRADVLPLIQEATEDASVFPLLTALQTKNDYLYRHSVAVSAIATLIGRWMGLPDNESAMLTVGALLHNAGKMRIPEAILNKEGPLDQEEFDLLKKHTVIGYELLEKTVGLSKRSALIALQHHEREDGTGYPLRLPGSQIDPLSKITAVADVFHAITSHRVYRNAAPFHQMIGNIYNGSLGRFDYPIVHTFTKRLMNAMVGSEVTLTDSRRGRIVLVNPADPTVPLVQVGSEFIDLSREPEVNMVAVYG</sequence>
<dbReference type="PANTHER" id="PTHR43155:SF2">
    <property type="entry name" value="CYCLIC DI-GMP PHOSPHODIESTERASE PA4108"/>
    <property type="match status" value="1"/>
</dbReference>
<reference evidence="2 3" key="1">
    <citation type="submission" date="2018-10" db="EMBL/GenBank/DDBJ databases">
        <title>Genome Sequence of Cohnella sp.</title>
        <authorList>
            <person name="Srinivasan S."/>
            <person name="Kim M.K."/>
        </authorList>
    </citation>
    <scope>NUCLEOTIDE SEQUENCE [LARGE SCALE GENOMIC DNA]</scope>
    <source>
        <strain evidence="2 3">18JY8-7</strain>
    </source>
</reference>
<dbReference type="PANTHER" id="PTHR43155">
    <property type="entry name" value="CYCLIC DI-GMP PHOSPHODIESTERASE PA4108-RELATED"/>
    <property type="match status" value="1"/>
</dbReference>
<dbReference type="AlphaFoldDB" id="A0A3G3JY69"/>
<dbReference type="NCBIfam" id="TIGR00277">
    <property type="entry name" value="HDIG"/>
    <property type="match status" value="1"/>
</dbReference>
<gene>
    <name evidence="2" type="ORF">EAV92_11840</name>
</gene>
<dbReference type="RefSeq" id="WP_123041280.1">
    <property type="nucleotide sequence ID" value="NZ_CP033433.1"/>
</dbReference>
<dbReference type="CDD" id="cd00077">
    <property type="entry name" value="HDc"/>
    <property type="match status" value="1"/>
</dbReference>
<dbReference type="SMART" id="SM00471">
    <property type="entry name" value="HDc"/>
    <property type="match status" value="1"/>
</dbReference>
<dbReference type="PROSITE" id="PS51832">
    <property type="entry name" value="HD_GYP"/>
    <property type="match status" value="1"/>
</dbReference>
<dbReference type="InterPro" id="IPR037522">
    <property type="entry name" value="HD_GYP_dom"/>
</dbReference>
<feature type="domain" description="HD-GYP" evidence="1">
    <location>
        <begin position="40"/>
        <end position="236"/>
    </location>
</feature>
<dbReference type="Proteomes" id="UP000269097">
    <property type="component" value="Chromosome"/>
</dbReference>
<protein>
    <submittedName>
        <fullName evidence="2">HD-GYP domain-containing protein</fullName>
    </submittedName>
</protein>
<proteinExistence type="predicted"/>
<dbReference type="EMBL" id="CP033433">
    <property type="protein sequence ID" value="AYQ73198.1"/>
    <property type="molecule type" value="Genomic_DNA"/>
</dbReference>
<dbReference type="Gene3D" id="1.10.3210.10">
    <property type="entry name" value="Hypothetical protein af1432"/>
    <property type="match status" value="1"/>
</dbReference>
<name>A0A3G3JY69_9BACL</name>
<dbReference type="Pfam" id="PF13487">
    <property type="entry name" value="HD_5"/>
    <property type="match status" value="1"/>
</dbReference>
<evidence type="ECO:0000259" key="1">
    <source>
        <dbReference type="PROSITE" id="PS51832"/>
    </source>
</evidence>